<sequence length="248" mass="26062">MDISKVAWTTAGRRLTAAAGSVVGERYDDNYDVLHLDPGGPFAVVADGMGDGPGSTIAGNTSVEVFVREAAVGDTPATLRAATAKAQVSVRTAGRAVAELCGCTLTAFVGAGDDAAWIVQLGDSRAYRLRDGLLELLTVDHTIAWLGVLHGWFAADSDEAHAARYRLTRYVGHPDEPEPDLLHVTLRPGDVYLLCTDGVADQLSYESLTRVLAADDPAAAAHTLLDDTLAAGGRDNATAIVIRVEHTV</sequence>
<feature type="domain" description="PPM-type phosphatase" evidence="1">
    <location>
        <begin position="12"/>
        <end position="244"/>
    </location>
</feature>
<dbReference type="CDD" id="cd00143">
    <property type="entry name" value="PP2Cc"/>
    <property type="match status" value="1"/>
</dbReference>
<dbReference type="SUPFAM" id="SSF81606">
    <property type="entry name" value="PP2C-like"/>
    <property type="match status" value="1"/>
</dbReference>
<comment type="caution">
    <text evidence="2">The sequence shown here is derived from an EMBL/GenBank/DDBJ whole genome shotgun (WGS) entry which is preliminary data.</text>
</comment>
<evidence type="ECO:0000313" key="2">
    <source>
        <dbReference type="EMBL" id="MBU2668494.1"/>
    </source>
</evidence>
<dbReference type="Proteomes" id="UP001519654">
    <property type="component" value="Unassembled WGS sequence"/>
</dbReference>
<evidence type="ECO:0000313" key="3">
    <source>
        <dbReference type="Proteomes" id="UP001519654"/>
    </source>
</evidence>
<evidence type="ECO:0000259" key="1">
    <source>
        <dbReference type="PROSITE" id="PS51746"/>
    </source>
</evidence>
<dbReference type="SMART" id="SM00332">
    <property type="entry name" value="PP2Cc"/>
    <property type="match status" value="1"/>
</dbReference>
<dbReference type="Pfam" id="PF13672">
    <property type="entry name" value="PP2C_2"/>
    <property type="match status" value="1"/>
</dbReference>
<dbReference type="RefSeq" id="WP_215792744.1">
    <property type="nucleotide sequence ID" value="NZ_JAHKKG010000011.1"/>
</dbReference>
<proteinExistence type="predicted"/>
<dbReference type="EMBL" id="JAHKKG010000011">
    <property type="protein sequence ID" value="MBU2668494.1"/>
    <property type="molecule type" value="Genomic_DNA"/>
</dbReference>
<keyword evidence="3" id="KW-1185">Reference proteome</keyword>
<dbReference type="InterPro" id="IPR036457">
    <property type="entry name" value="PPM-type-like_dom_sf"/>
</dbReference>
<dbReference type="Gene3D" id="3.60.40.10">
    <property type="entry name" value="PPM-type phosphatase domain"/>
    <property type="match status" value="1"/>
</dbReference>
<gene>
    <name evidence="2" type="ORF">KOI35_33775</name>
</gene>
<dbReference type="PROSITE" id="PS51746">
    <property type="entry name" value="PPM_2"/>
    <property type="match status" value="1"/>
</dbReference>
<dbReference type="SMART" id="SM00331">
    <property type="entry name" value="PP2C_SIG"/>
    <property type="match status" value="1"/>
</dbReference>
<protein>
    <submittedName>
        <fullName evidence="2">Protein phosphatase 2C domain-containing protein</fullName>
    </submittedName>
</protein>
<name>A0ABS5Z0J3_9ACTN</name>
<reference evidence="2 3" key="1">
    <citation type="submission" date="2021-06" db="EMBL/GenBank/DDBJ databases">
        <title>Actinoplanes lichenicola sp. nov., and Actinoplanes ovalisporus sp. nov., isolated from lichen in Thailand.</title>
        <authorList>
            <person name="Saeng-In P."/>
            <person name="Kanchanasin P."/>
            <person name="Yuki M."/>
            <person name="Kudo T."/>
            <person name="Ohkuma M."/>
            <person name="Phongsopitanun W."/>
            <person name="Tanasupawat S."/>
        </authorList>
    </citation>
    <scope>NUCLEOTIDE SEQUENCE [LARGE SCALE GENOMIC DNA]</scope>
    <source>
        <strain evidence="2 3">NBRC 110975</strain>
    </source>
</reference>
<organism evidence="2 3">
    <name type="scientific">Paractinoplanes bogorensis</name>
    <dbReference type="NCBI Taxonomy" id="1610840"/>
    <lineage>
        <taxon>Bacteria</taxon>
        <taxon>Bacillati</taxon>
        <taxon>Actinomycetota</taxon>
        <taxon>Actinomycetes</taxon>
        <taxon>Micromonosporales</taxon>
        <taxon>Micromonosporaceae</taxon>
        <taxon>Paractinoplanes</taxon>
    </lineage>
</organism>
<dbReference type="InterPro" id="IPR001932">
    <property type="entry name" value="PPM-type_phosphatase-like_dom"/>
</dbReference>
<accession>A0ABS5Z0J3</accession>